<keyword evidence="6" id="KW-1185">Reference proteome</keyword>
<dbReference type="EMBL" id="JBHSJG010000036">
    <property type="protein sequence ID" value="MFC4988217.1"/>
    <property type="molecule type" value="Genomic_DNA"/>
</dbReference>
<reference evidence="5 6" key="1">
    <citation type="journal article" date="2019" name="Int. J. Syst. Evol. Microbiol.">
        <title>The Global Catalogue of Microorganisms (GCM) 10K type strain sequencing project: providing services to taxonomists for standard genome sequencing and annotation.</title>
        <authorList>
            <consortium name="The Broad Institute Genomics Platform"/>
            <consortium name="The Broad Institute Genome Sequencing Center for Infectious Disease"/>
            <person name="Wu L."/>
            <person name="Ma J."/>
        </authorList>
    </citation>
    <scope>NUCLEOTIDE SEQUENCE [LARGE SCALE GENOMIC DNA]</scope>
    <source>
        <strain evidence="5 6">CGMCC 1.15824</strain>
    </source>
</reference>
<keyword evidence="1" id="KW-0805">Transcription regulation</keyword>
<evidence type="ECO:0000313" key="5">
    <source>
        <dbReference type="EMBL" id="MFC4988217.1"/>
    </source>
</evidence>
<feature type="domain" description="HTH bat-type" evidence="3">
    <location>
        <begin position="161"/>
        <end position="210"/>
    </location>
</feature>
<dbReference type="PANTHER" id="PTHR34236">
    <property type="entry name" value="DIMETHYL SULFOXIDE REDUCTASE TRANSCRIPTIONAL ACTIVATOR"/>
    <property type="match status" value="1"/>
</dbReference>
<gene>
    <name evidence="5" type="ORF">ACFPFO_10700</name>
</gene>
<sequence>MNHVRLSLDAGGREAEIHPMYDVLVNDPAVEHATATHWSFAGDELGIMHYLEGDREAFRQRLETIPEVREFEITPAGEAFYAYVRDATTEPLRELFGAVAESTAVVIPPIEYAEETVSYSVFGPGEEIEAAIERVPDPIEVRVEAVGGMRGVTELADSLVTDRQREALEVALAVGYYEVPREASHEDVAAELGCAPSTAAEHLRKGEGAVLQAVLGG</sequence>
<dbReference type="PANTHER" id="PTHR34236:SF1">
    <property type="entry name" value="DIMETHYL SULFOXIDE REDUCTASE TRANSCRIPTIONAL ACTIVATOR"/>
    <property type="match status" value="1"/>
</dbReference>
<dbReference type="RefSeq" id="WP_224827081.1">
    <property type="nucleotide sequence ID" value="NZ_JAIVEF010000001.1"/>
</dbReference>
<evidence type="ECO:0000259" key="4">
    <source>
        <dbReference type="Pfam" id="PF24278"/>
    </source>
</evidence>
<accession>A0ABD5QF55</accession>
<dbReference type="AlphaFoldDB" id="A0ABD5QF55"/>
<evidence type="ECO:0000256" key="2">
    <source>
        <dbReference type="ARBA" id="ARBA00023163"/>
    </source>
</evidence>
<dbReference type="Proteomes" id="UP001595925">
    <property type="component" value="Unassembled WGS sequence"/>
</dbReference>
<dbReference type="Pfam" id="PF24278">
    <property type="entry name" value="HVO_0513_N"/>
    <property type="match status" value="1"/>
</dbReference>
<keyword evidence="2" id="KW-0804">Transcription</keyword>
<evidence type="ECO:0000259" key="3">
    <source>
        <dbReference type="Pfam" id="PF04967"/>
    </source>
</evidence>
<name>A0ABD5QF55_9EURY</name>
<organism evidence="5 6">
    <name type="scientific">Saliphagus infecundisoli</name>
    <dbReference type="NCBI Taxonomy" id="1849069"/>
    <lineage>
        <taxon>Archaea</taxon>
        <taxon>Methanobacteriati</taxon>
        <taxon>Methanobacteriota</taxon>
        <taxon>Stenosarchaea group</taxon>
        <taxon>Halobacteria</taxon>
        <taxon>Halobacteriales</taxon>
        <taxon>Natrialbaceae</taxon>
        <taxon>Saliphagus</taxon>
    </lineage>
</organism>
<comment type="caution">
    <text evidence="5">The sequence shown here is derived from an EMBL/GenBank/DDBJ whole genome shotgun (WGS) entry which is preliminary data.</text>
</comment>
<proteinExistence type="predicted"/>
<evidence type="ECO:0000256" key="1">
    <source>
        <dbReference type="ARBA" id="ARBA00023015"/>
    </source>
</evidence>
<evidence type="ECO:0000313" key="6">
    <source>
        <dbReference type="Proteomes" id="UP001595925"/>
    </source>
</evidence>
<protein>
    <submittedName>
        <fullName evidence="5">Helix-turn-helix domain-containing protein</fullName>
    </submittedName>
</protein>
<dbReference type="InterPro" id="IPR007050">
    <property type="entry name" value="HTH_bacterioopsin"/>
</dbReference>
<feature type="domain" description="HVO-0513-like N-terminal" evidence="4">
    <location>
        <begin position="18"/>
        <end position="147"/>
    </location>
</feature>
<dbReference type="Pfam" id="PF04967">
    <property type="entry name" value="HTH_10"/>
    <property type="match status" value="1"/>
</dbReference>
<dbReference type="InterPro" id="IPR056493">
    <property type="entry name" value="HVO_0513_N"/>
</dbReference>